<evidence type="ECO:0000256" key="6">
    <source>
        <dbReference type="ARBA" id="ARBA00022989"/>
    </source>
</evidence>
<dbReference type="EC" id="2.4.-.-" evidence="10"/>
<dbReference type="InterPro" id="IPR050297">
    <property type="entry name" value="LipidA_mod_glycosyltrf_83"/>
</dbReference>
<comment type="subcellular location">
    <subcellularLocation>
        <location evidence="1">Cell membrane</location>
        <topology evidence="1">Multi-pass membrane protein</topology>
    </subcellularLocation>
</comment>
<evidence type="ECO:0000256" key="5">
    <source>
        <dbReference type="ARBA" id="ARBA00022692"/>
    </source>
</evidence>
<evidence type="ECO:0000313" key="10">
    <source>
        <dbReference type="EMBL" id="MFD2586555.1"/>
    </source>
</evidence>
<feature type="transmembrane region" description="Helical" evidence="8">
    <location>
        <begin position="69"/>
        <end position="85"/>
    </location>
</feature>
<gene>
    <name evidence="10" type="ORF">ACFSQJ_06415</name>
</gene>
<feature type="transmembrane region" description="Helical" evidence="8">
    <location>
        <begin position="287"/>
        <end position="305"/>
    </location>
</feature>
<evidence type="ECO:0000256" key="3">
    <source>
        <dbReference type="ARBA" id="ARBA00022676"/>
    </source>
</evidence>
<name>A0ABW5MTN1_9FLAO</name>
<evidence type="ECO:0000256" key="2">
    <source>
        <dbReference type="ARBA" id="ARBA00022475"/>
    </source>
</evidence>
<dbReference type="EMBL" id="JBHULB010000007">
    <property type="protein sequence ID" value="MFD2586555.1"/>
    <property type="molecule type" value="Genomic_DNA"/>
</dbReference>
<reference evidence="11" key="1">
    <citation type="journal article" date="2019" name="Int. J. Syst. Evol. Microbiol.">
        <title>The Global Catalogue of Microorganisms (GCM) 10K type strain sequencing project: providing services to taxonomists for standard genome sequencing and annotation.</title>
        <authorList>
            <consortium name="The Broad Institute Genomics Platform"/>
            <consortium name="The Broad Institute Genome Sequencing Center for Infectious Disease"/>
            <person name="Wu L."/>
            <person name="Ma J."/>
        </authorList>
    </citation>
    <scope>NUCLEOTIDE SEQUENCE [LARGE SCALE GENOMIC DNA]</scope>
    <source>
        <strain evidence="11">KCTC 52368</strain>
    </source>
</reference>
<evidence type="ECO:0000256" key="1">
    <source>
        <dbReference type="ARBA" id="ARBA00004651"/>
    </source>
</evidence>
<keyword evidence="5 8" id="KW-0812">Transmembrane</keyword>
<feature type="transmembrane region" description="Helical" evidence="8">
    <location>
        <begin position="208"/>
        <end position="231"/>
    </location>
</feature>
<dbReference type="RefSeq" id="WP_377766129.1">
    <property type="nucleotide sequence ID" value="NZ_JBHULB010000007.1"/>
</dbReference>
<keyword evidence="3 10" id="KW-0328">Glycosyltransferase</keyword>
<evidence type="ECO:0000256" key="8">
    <source>
        <dbReference type="SAM" id="Phobius"/>
    </source>
</evidence>
<keyword evidence="6 8" id="KW-1133">Transmembrane helix</keyword>
<evidence type="ECO:0000256" key="4">
    <source>
        <dbReference type="ARBA" id="ARBA00022679"/>
    </source>
</evidence>
<feature type="transmembrane region" description="Helical" evidence="8">
    <location>
        <begin position="311"/>
        <end position="333"/>
    </location>
</feature>
<evidence type="ECO:0000259" key="9">
    <source>
        <dbReference type="Pfam" id="PF13231"/>
    </source>
</evidence>
<keyword evidence="11" id="KW-1185">Reference proteome</keyword>
<feature type="transmembrane region" description="Helical" evidence="8">
    <location>
        <begin position="120"/>
        <end position="137"/>
    </location>
</feature>
<feature type="domain" description="Glycosyltransferase RgtA/B/C/D-like" evidence="9">
    <location>
        <begin position="70"/>
        <end position="225"/>
    </location>
</feature>
<proteinExistence type="predicted"/>
<feature type="transmembrane region" description="Helical" evidence="8">
    <location>
        <begin position="256"/>
        <end position="275"/>
    </location>
</feature>
<dbReference type="PANTHER" id="PTHR33908">
    <property type="entry name" value="MANNOSYLTRANSFERASE YKCB-RELATED"/>
    <property type="match status" value="1"/>
</dbReference>
<dbReference type="Proteomes" id="UP001597526">
    <property type="component" value="Unassembled WGS sequence"/>
</dbReference>
<organism evidence="10 11">
    <name type="scientific">Croceitalea marina</name>
    <dbReference type="NCBI Taxonomy" id="1775166"/>
    <lineage>
        <taxon>Bacteria</taxon>
        <taxon>Pseudomonadati</taxon>
        <taxon>Bacteroidota</taxon>
        <taxon>Flavobacteriia</taxon>
        <taxon>Flavobacteriales</taxon>
        <taxon>Flavobacteriaceae</taxon>
        <taxon>Croceitalea</taxon>
    </lineage>
</organism>
<dbReference type="Pfam" id="PF13231">
    <property type="entry name" value="PMT_2"/>
    <property type="match status" value="1"/>
</dbReference>
<dbReference type="GO" id="GO:0016757">
    <property type="term" value="F:glycosyltransferase activity"/>
    <property type="evidence" value="ECO:0007669"/>
    <property type="project" value="UniProtKB-KW"/>
</dbReference>
<keyword evidence="2" id="KW-1003">Cell membrane</keyword>
<accession>A0ABW5MTN1</accession>
<keyword evidence="7 8" id="KW-0472">Membrane</keyword>
<feature type="transmembrane region" description="Helical" evidence="8">
    <location>
        <begin position="166"/>
        <end position="196"/>
    </location>
</feature>
<feature type="transmembrane region" description="Helical" evidence="8">
    <location>
        <begin position="21"/>
        <end position="38"/>
    </location>
</feature>
<keyword evidence="4 10" id="KW-0808">Transferase</keyword>
<evidence type="ECO:0000313" key="11">
    <source>
        <dbReference type="Proteomes" id="UP001597526"/>
    </source>
</evidence>
<dbReference type="InterPro" id="IPR038731">
    <property type="entry name" value="RgtA/B/C-like"/>
</dbReference>
<evidence type="ECO:0000256" key="7">
    <source>
        <dbReference type="ARBA" id="ARBA00023136"/>
    </source>
</evidence>
<sequence length="497" mass="57719">MFKKTIHYITTFYHSSSERTLFFFYFLVAFLIRFPFFFRDYIDRDESTFILMGQSWVDGYLPYTQLWDLKPPIAFLFFAALIYVFGKSFLAIRIAGVLLVALTSFFTYKIGHKIANKKVAFWSGCLVIILQSLFGSLQGVMSEHISIAFFIPALYLIISKESKLSYLLAGLLFGLSLMTKLNLAYPILLLFLFLFWKTYKHEKKLSHFFKILILGGTLITIILATALPYFFNNDLELWWQSVFKAPMAYSSSKEHSILDVLPFAGIVFGFLFWTIKKQLIPYKTVEVQLLLIVSVGILFSFIQAGKINGHYLIQLYPPLVILVAIVVYQFGLLKKLNYKPALLGIALLIPMESYIEFKNVIDNRIEKGSFFNGEGIAVPNYFKKKKLSASKILFMEYHIGYWLLNEKPPTKAATHPSNILREELFPYMKNTRKTESEELQFILEEFKPNYIITRKNRRVFASKKIAANFYMNIQLSKNYIPLDTIENAVIHQRLKLK</sequence>
<dbReference type="PANTHER" id="PTHR33908:SF11">
    <property type="entry name" value="MEMBRANE PROTEIN"/>
    <property type="match status" value="1"/>
</dbReference>
<protein>
    <submittedName>
        <fullName evidence="10">ArnT family glycosyltransferase</fullName>
        <ecNumber evidence="10">2.4.-.-</ecNumber>
    </submittedName>
</protein>
<comment type="caution">
    <text evidence="10">The sequence shown here is derived from an EMBL/GenBank/DDBJ whole genome shotgun (WGS) entry which is preliminary data.</text>
</comment>